<dbReference type="Pfam" id="PF23559">
    <property type="entry name" value="WHD_DRP"/>
    <property type="match status" value="1"/>
</dbReference>
<dbReference type="Gene3D" id="3.40.50.300">
    <property type="entry name" value="P-loop containing nucleotide triphosphate hydrolases"/>
    <property type="match status" value="1"/>
</dbReference>
<keyword evidence="8" id="KW-0547">Nucleotide-binding</keyword>
<sequence>MPKESAHKVFVEMHKREHEVSMSSTEVSTSFHRIQLSFKRGRNKMSYANIQMFMEKLKQLMYCNDIPVINNPSIICERPQFQILYEELDSTIQTIFNHEDQDLHNFEEVRKVKKRFKAAAEEAEDIVDVFLSTVHCRSNRFFPRSDVFQPSLHLEVAMSSIESIKKEFMTLSIDNMKMDSSLRTDRLQTQSSGTSHTRNSRGSKKLLENVVVGFDRDAEIIRDKLVEDGKHRDVVSIVGMGGIGKTTLANKVFTDPYVVYHFHVRGWVTVSQTYDKRDLLIQVLSSIDDQLELEKATDCQLRAMLHKHLMGKRYLIVIDDIWSIEAWDKSQLFFPDDNTGSRILLTSRLTEVASHAKSHGLIHQLQHLTEEESWKLLCEKAFQEDECPEWLIEPGKQIAKNCHGLPLSVVVMAGVLAKEPRSEDVWLKISCSFHSYIASDEKGCLETIALSYHHLPPHLRDCFLYLGGFPEDYPISSPRLLWLWMAEGFIQEDGSQSLKEIANSYLMDLVDRNLLIISKWYAWGDVRRCKVHDLVRQVCVEKGKEENFFLKIDSPPSNNLCEVITTYKKRRVVTNQEMHIMSPSLPTTPSVQSLLCFTRKTTLTDIISKFFPSFSLLRVLSLEKCRLLYFPPGLALLVHLRYLYIWLSSFPPSICTLWNLQTLIVKTSSSPMVLPSNISNLVNLRHLRCNADLYLPSVGKPLNLEFITKVELGDGVDNFKKCFPRIKELTSTLYSDKEKDFEVLHYLQILTLMGSVEREFRRGAPNLGKNHIRIGFPETLKVLTLVRCGLPWSDMSIIQSLPNLEALILEDNGFEGTLWETGEDQFQRLKVLRLKKLNIKQWKASSINFPCLERLRVVNCVHLEEIPLELGDISTLESIYILNCDASLLVSLQRIRNEQDDVGNYELKIKVDGRKMPSSPTLNFQIPQITVKLDRTNYPLWRTNIIAALEAFDLEDYVLNPQPPTETITVPTVAAILATDSTPAVAAVPATTAPNPKYVVWKKRDRFVLLWLKSTMTDQAHALVARSNSSYTAWQTIETLYQAQTRACRMQIRNQLQTLTKGSMTMMEYIERKRSLADSLAENLRPVHEEDLINYILPGLDSSYGSFITAFMMKSETLTVDDLIGLLLQEEARLEQDHVRLAFVPQAPAAALTVNRSNHRSSHSYAGHGSSTPSNAAQRANYSNANRSSDQRR</sequence>
<keyword evidence="4" id="KW-0963">Cytoplasm</keyword>
<dbReference type="PRINTS" id="PR00364">
    <property type="entry name" value="DISEASERSIST"/>
</dbReference>
<dbReference type="InterPro" id="IPR055414">
    <property type="entry name" value="LRR_R13L4/SHOC2-like"/>
</dbReference>
<evidence type="ECO:0000259" key="14">
    <source>
        <dbReference type="Pfam" id="PF23598"/>
    </source>
</evidence>
<evidence type="ECO:0000313" key="15">
    <source>
        <dbReference type="EMBL" id="KAJ0193515.1"/>
    </source>
</evidence>
<dbReference type="Gene3D" id="1.10.8.430">
    <property type="entry name" value="Helical domain of apoptotic protease-activating factors"/>
    <property type="match status" value="1"/>
</dbReference>
<dbReference type="PANTHER" id="PTHR23155:SF1152">
    <property type="entry name" value="AAA+ ATPASE DOMAIN-CONTAINING PROTEIN"/>
    <property type="match status" value="1"/>
</dbReference>
<keyword evidence="6" id="KW-0381">Hypersensitive response</keyword>
<evidence type="ECO:0000256" key="6">
    <source>
        <dbReference type="ARBA" id="ARBA00022667"/>
    </source>
</evidence>
<protein>
    <recommendedName>
        <fullName evidence="17">NB-ARC domain-containing protein</fullName>
    </recommendedName>
</protein>
<feature type="domain" description="NB-ARC" evidence="12">
    <location>
        <begin position="217"/>
        <end position="385"/>
    </location>
</feature>
<organism evidence="15 16">
    <name type="scientific">Lactuca sativa</name>
    <name type="common">Garden lettuce</name>
    <dbReference type="NCBI Taxonomy" id="4236"/>
    <lineage>
        <taxon>Eukaryota</taxon>
        <taxon>Viridiplantae</taxon>
        <taxon>Streptophyta</taxon>
        <taxon>Embryophyta</taxon>
        <taxon>Tracheophyta</taxon>
        <taxon>Spermatophyta</taxon>
        <taxon>Magnoliopsida</taxon>
        <taxon>eudicotyledons</taxon>
        <taxon>Gunneridae</taxon>
        <taxon>Pentapetalae</taxon>
        <taxon>asterids</taxon>
        <taxon>campanulids</taxon>
        <taxon>Asterales</taxon>
        <taxon>Asteraceae</taxon>
        <taxon>Cichorioideae</taxon>
        <taxon>Cichorieae</taxon>
        <taxon>Lactucinae</taxon>
        <taxon>Lactuca</taxon>
    </lineage>
</organism>
<name>A0A9R1UVA0_LACSA</name>
<dbReference type="InterPro" id="IPR002182">
    <property type="entry name" value="NB-ARC"/>
</dbReference>
<dbReference type="InterPro" id="IPR058922">
    <property type="entry name" value="WHD_DRP"/>
</dbReference>
<dbReference type="GO" id="GO:0009626">
    <property type="term" value="P:plant-type hypersensitive response"/>
    <property type="evidence" value="ECO:0007669"/>
    <property type="project" value="UniProtKB-KW"/>
</dbReference>
<dbReference type="InterPro" id="IPR027417">
    <property type="entry name" value="P-loop_NTPase"/>
</dbReference>
<dbReference type="AlphaFoldDB" id="A0A9R1UVA0"/>
<dbReference type="InterPro" id="IPR032675">
    <property type="entry name" value="LRR_dom_sf"/>
</dbReference>
<dbReference type="Pfam" id="PF14223">
    <property type="entry name" value="Retrotran_gag_2"/>
    <property type="match status" value="1"/>
</dbReference>
<feature type="region of interest" description="Disordered" evidence="11">
    <location>
        <begin position="183"/>
        <end position="202"/>
    </location>
</feature>
<dbReference type="Pfam" id="PF00931">
    <property type="entry name" value="NB-ARC"/>
    <property type="match status" value="1"/>
</dbReference>
<keyword evidence="7" id="KW-0677">Repeat</keyword>
<evidence type="ECO:0000313" key="16">
    <source>
        <dbReference type="Proteomes" id="UP000235145"/>
    </source>
</evidence>
<dbReference type="GO" id="GO:0005524">
    <property type="term" value="F:ATP binding"/>
    <property type="evidence" value="ECO:0007669"/>
    <property type="project" value="UniProtKB-KW"/>
</dbReference>
<evidence type="ECO:0000256" key="11">
    <source>
        <dbReference type="SAM" id="MobiDB-lite"/>
    </source>
</evidence>
<keyword evidence="9" id="KW-0611">Plant defense</keyword>
<accession>A0A9R1UVA0</accession>
<evidence type="ECO:0000256" key="7">
    <source>
        <dbReference type="ARBA" id="ARBA00022737"/>
    </source>
</evidence>
<dbReference type="GO" id="GO:0051607">
    <property type="term" value="P:defense response to virus"/>
    <property type="evidence" value="ECO:0007669"/>
    <property type="project" value="UniProtKB-ARBA"/>
</dbReference>
<dbReference type="Gene3D" id="1.20.5.4130">
    <property type="match status" value="1"/>
</dbReference>
<keyword evidence="10" id="KW-0067">ATP-binding</keyword>
<dbReference type="Gene3D" id="1.10.10.10">
    <property type="entry name" value="Winged helix-like DNA-binding domain superfamily/Winged helix DNA-binding domain"/>
    <property type="match status" value="1"/>
</dbReference>
<dbReference type="Pfam" id="PF23598">
    <property type="entry name" value="LRR_14"/>
    <property type="match status" value="1"/>
</dbReference>
<evidence type="ECO:0000256" key="8">
    <source>
        <dbReference type="ARBA" id="ARBA00022741"/>
    </source>
</evidence>
<evidence type="ECO:0000256" key="5">
    <source>
        <dbReference type="ARBA" id="ARBA00022614"/>
    </source>
</evidence>
<evidence type="ECO:0000259" key="13">
    <source>
        <dbReference type="Pfam" id="PF23559"/>
    </source>
</evidence>
<dbReference type="InterPro" id="IPR036388">
    <property type="entry name" value="WH-like_DNA-bd_sf"/>
</dbReference>
<evidence type="ECO:0000256" key="3">
    <source>
        <dbReference type="ARBA" id="ARBA00008894"/>
    </source>
</evidence>
<keyword evidence="16" id="KW-1185">Reference proteome</keyword>
<comment type="function">
    <text evidence="1">Confers resistance to late blight (Phytophthora infestans) races carrying the avirulence gene Avr1. Resistance proteins guard the plant against pathogens that contain an appropriate avirulence protein via an indirect interaction with this avirulence protein. That triggers a defense system including the hypersensitive response, which restricts the pathogen growth.</text>
</comment>
<feature type="compositionally biased region" description="Polar residues" evidence="11">
    <location>
        <begin position="187"/>
        <end position="197"/>
    </location>
</feature>
<dbReference type="SUPFAM" id="SSF52540">
    <property type="entry name" value="P-loop containing nucleoside triphosphate hydrolases"/>
    <property type="match status" value="1"/>
</dbReference>
<feature type="domain" description="Disease resistance R13L4/SHOC-2-like LRR" evidence="14">
    <location>
        <begin position="592"/>
        <end position="712"/>
    </location>
</feature>
<dbReference type="GO" id="GO:0043531">
    <property type="term" value="F:ADP binding"/>
    <property type="evidence" value="ECO:0007669"/>
    <property type="project" value="InterPro"/>
</dbReference>
<feature type="region of interest" description="Disordered" evidence="11">
    <location>
        <begin position="1155"/>
        <end position="1193"/>
    </location>
</feature>
<evidence type="ECO:0000256" key="4">
    <source>
        <dbReference type="ARBA" id="ARBA00022490"/>
    </source>
</evidence>
<reference evidence="15 16" key="1">
    <citation type="journal article" date="2017" name="Nat. Commun.">
        <title>Genome assembly with in vitro proximity ligation data and whole-genome triplication in lettuce.</title>
        <authorList>
            <person name="Reyes-Chin-Wo S."/>
            <person name="Wang Z."/>
            <person name="Yang X."/>
            <person name="Kozik A."/>
            <person name="Arikit S."/>
            <person name="Song C."/>
            <person name="Xia L."/>
            <person name="Froenicke L."/>
            <person name="Lavelle D.O."/>
            <person name="Truco M.J."/>
            <person name="Xia R."/>
            <person name="Zhu S."/>
            <person name="Xu C."/>
            <person name="Xu H."/>
            <person name="Xu X."/>
            <person name="Cox K."/>
            <person name="Korf I."/>
            <person name="Meyers B.C."/>
            <person name="Michelmore R.W."/>
        </authorList>
    </citation>
    <scope>NUCLEOTIDE SEQUENCE [LARGE SCALE GENOMIC DNA]</scope>
    <source>
        <strain evidence="16">cv. Salinas</strain>
        <tissue evidence="15">Seedlings</tissue>
    </source>
</reference>
<proteinExistence type="inferred from homology"/>
<comment type="caution">
    <text evidence="15">The sequence shown here is derived from an EMBL/GenBank/DDBJ whole genome shotgun (WGS) entry which is preliminary data.</text>
</comment>
<dbReference type="Gene3D" id="3.80.10.10">
    <property type="entry name" value="Ribonuclease Inhibitor"/>
    <property type="match status" value="1"/>
</dbReference>
<keyword evidence="5" id="KW-0433">Leucine-rich repeat</keyword>
<comment type="similarity">
    <text evidence="3">Belongs to the disease resistance NB-LRR family.</text>
</comment>
<dbReference type="Proteomes" id="UP000235145">
    <property type="component" value="Unassembled WGS sequence"/>
</dbReference>
<dbReference type="PANTHER" id="PTHR23155">
    <property type="entry name" value="DISEASE RESISTANCE PROTEIN RP"/>
    <property type="match status" value="1"/>
</dbReference>
<dbReference type="FunFam" id="3.40.50.300:FF:001091">
    <property type="entry name" value="Probable disease resistance protein At1g61300"/>
    <property type="match status" value="1"/>
</dbReference>
<evidence type="ECO:0000256" key="10">
    <source>
        <dbReference type="ARBA" id="ARBA00022840"/>
    </source>
</evidence>
<dbReference type="InterPro" id="IPR042197">
    <property type="entry name" value="Apaf_helical"/>
</dbReference>
<dbReference type="SUPFAM" id="SSF52058">
    <property type="entry name" value="L domain-like"/>
    <property type="match status" value="1"/>
</dbReference>
<evidence type="ECO:0008006" key="17">
    <source>
        <dbReference type="Google" id="ProtNLM"/>
    </source>
</evidence>
<dbReference type="InterPro" id="IPR044974">
    <property type="entry name" value="Disease_R_plants"/>
</dbReference>
<evidence type="ECO:0000256" key="1">
    <source>
        <dbReference type="ARBA" id="ARBA00002074"/>
    </source>
</evidence>
<feature type="compositionally biased region" description="Polar residues" evidence="11">
    <location>
        <begin position="1169"/>
        <end position="1193"/>
    </location>
</feature>
<evidence type="ECO:0000256" key="9">
    <source>
        <dbReference type="ARBA" id="ARBA00022821"/>
    </source>
</evidence>
<dbReference type="EMBL" id="NBSK02000008">
    <property type="protein sequence ID" value="KAJ0193515.1"/>
    <property type="molecule type" value="Genomic_DNA"/>
</dbReference>
<dbReference type="FunFam" id="1.10.10.10:FF:000322">
    <property type="entry name" value="Probable disease resistance protein At1g63360"/>
    <property type="match status" value="1"/>
</dbReference>
<evidence type="ECO:0000256" key="2">
    <source>
        <dbReference type="ARBA" id="ARBA00004496"/>
    </source>
</evidence>
<comment type="subcellular location">
    <subcellularLocation>
        <location evidence="2">Cytoplasm</location>
    </subcellularLocation>
</comment>
<evidence type="ECO:0000259" key="12">
    <source>
        <dbReference type="Pfam" id="PF00931"/>
    </source>
</evidence>
<feature type="domain" description="Disease resistance protein winged helix" evidence="13">
    <location>
        <begin position="469"/>
        <end position="537"/>
    </location>
</feature>
<gene>
    <name evidence="15" type="ORF">LSAT_V11C800439270</name>
</gene>